<dbReference type="AlphaFoldDB" id="A0AAW9R6H4"/>
<dbReference type="Gene3D" id="3.30.390.50">
    <property type="entry name" value="CO dehydrogenase flavoprotein, C-terminal domain"/>
    <property type="match status" value="1"/>
</dbReference>
<dbReference type="GO" id="GO:0016874">
    <property type="term" value="F:ligase activity"/>
    <property type="evidence" value="ECO:0007669"/>
    <property type="project" value="UniProtKB-KW"/>
</dbReference>
<reference evidence="1 2" key="1">
    <citation type="journal article" date="2016" name="Antonie Van Leeuwenhoek">
        <title>Denitratimonas tolerans gen. nov., sp. nov., a denitrifying bacterium isolated from a bioreactor for tannery wastewater treatment.</title>
        <authorList>
            <person name="Han S.I."/>
            <person name="Kim J.O."/>
            <person name="Lee Y.R."/>
            <person name="Ekpeghere K.I."/>
            <person name="Koh S.C."/>
            <person name="Whang K.S."/>
        </authorList>
    </citation>
    <scope>NUCLEOTIDE SEQUENCE [LARGE SCALE GENOMIC DNA]</scope>
    <source>
        <strain evidence="1 2">KACC 17565</strain>
    </source>
</reference>
<dbReference type="EMBL" id="JBBDHC010000011">
    <property type="protein sequence ID" value="MEJ1249782.1"/>
    <property type="molecule type" value="Genomic_DNA"/>
</dbReference>
<dbReference type="Proteomes" id="UP001364472">
    <property type="component" value="Unassembled WGS sequence"/>
</dbReference>
<organism evidence="1 2">
    <name type="scientific">Denitratimonas tolerans</name>
    <dbReference type="NCBI Taxonomy" id="1338420"/>
    <lineage>
        <taxon>Bacteria</taxon>
        <taxon>Pseudomonadati</taxon>
        <taxon>Pseudomonadota</taxon>
        <taxon>Gammaproteobacteria</taxon>
        <taxon>Lysobacterales</taxon>
        <taxon>Lysobacteraceae</taxon>
        <taxon>Denitratimonas</taxon>
    </lineage>
</organism>
<name>A0AAW9R6H4_9GAMM</name>
<protein>
    <submittedName>
        <fullName evidence="1">Biotin--protein ligase</fullName>
    </submittedName>
</protein>
<proteinExistence type="predicted"/>
<sequence>MNRHGEYKMPGGKLTVVDLSIERGCLARVQVSGDFFLEPDAALEAINAALAGLSADTDAEALADAIASGLPDGVRMYGVSPAAIATAVRRAIDVGESA</sequence>
<comment type="caution">
    <text evidence="1">The sequence shown here is derived from an EMBL/GenBank/DDBJ whole genome shotgun (WGS) entry which is preliminary data.</text>
</comment>
<dbReference type="RefSeq" id="WP_337335499.1">
    <property type="nucleotide sequence ID" value="NZ_JBBDHC010000011.1"/>
</dbReference>
<gene>
    <name evidence="1" type="ORF">WB794_08880</name>
</gene>
<keyword evidence="2" id="KW-1185">Reference proteome</keyword>
<evidence type="ECO:0000313" key="1">
    <source>
        <dbReference type="EMBL" id="MEJ1249782.1"/>
    </source>
</evidence>
<evidence type="ECO:0000313" key="2">
    <source>
        <dbReference type="Proteomes" id="UP001364472"/>
    </source>
</evidence>
<accession>A0AAW9R6H4</accession>
<keyword evidence="1" id="KW-0436">Ligase</keyword>